<protein>
    <submittedName>
        <fullName evidence="1">Uncharacterized protein</fullName>
    </submittedName>
</protein>
<keyword evidence="2" id="KW-1185">Reference proteome</keyword>
<evidence type="ECO:0000313" key="1">
    <source>
        <dbReference type="EMBL" id="KYM93416.1"/>
    </source>
</evidence>
<organism evidence="1 2">
    <name type="scientific">Cyphomyrmex costatus</name>
    <dbReference type="NCBI Taxonomy" id="456900"/>
    <lineage>
        <taxon>Eukaryota</taxon>
        <taxon>Metazoa</taxon>
        <taxon>Ecdysozoa</taxon>
        <taxon>Arthropoda</taxon>
        <taxon>Hexapoda</taxon>
        <taxon>Insecta</taxon>
        <taxon>Pterygota</taxon>
        <taxon>Neoptera</taxon>
        <taxon>Endopterygota</taxon>
        <taxon>Hymenoptera</taxon>
        <taxon>Apocrita</taxon>
        <taxon>Aculeata</taxon>
        <taxon>Formicoidea</taxon>
        <taxon>Formicidae</taxon>
        <taxon>Myrmicinae</taxon>
        <taxon>Cyphomyrmex</taxon>
    </lineage>
</organism>
<reference evidence="1 2" key="1">
    <citation type="submission" date="2016-03" db="EMBL/GenBank/DDBJ databases">
        <title>Cyphomyrmex costatus WGS genome.</title>
        <authorList>
            <person name="Nygaard S."/>
            <person name="Hu H."/>
            <person name="Boomsma J."/>
            <person name="Zhang G."/>
        </authorList>
    </citation>
    <scope>NUCLEOTIDE SEQUENCE [LARGE SCALE GENOMIC DNA]</scope>
    <source>
        <strain evidence="1">MS0001</strain>
        <tissue evidence="1">Whole body</tissue>
    </source>
</reference>
<dbReference type="PANTHER" id="PTHR46114:SF1">
    <property type="entry name" value="ZAD DOMAIN-CONTAINING PROTEIN"/>
    <property type="match status" value="1"/>
</dbReference>
<dbReference type="EMBL" id="KQ978502">
    <property type="protein sequence ID" value="KYM93416.1"/>
    <property type="molecule type" value="Genomic_DNA"/>
</dbReference>
<dbReference type="PANTHER" id="PTHR46114">
    <property type="entry name" value="APPLE DOMAIN-CONTAINING PROTEIN"/>
    <property type="match status" value="1"/>
</dbReference>
<dbReference type="Proteomes" id="UP000078542">
    <property type="component" value="Unassembled WGS sequence"/>
</dbReference>
<dbReference type="AlphaFoldDB" id="A0A151I6U9"/>
<proteinExistence type="predicted"/>
<name>A0A151I6U9_9HYME</name>
<gene>
    <name evidence="1" type="ORF">ALC62_15978</name>
</gene>
<accession>A0A151I6U9</accession>
<evidence type="ECO:0000313" key="2">
    <source>
        <dbReference type="Proteomes" id="UP000078542"/>
    </source>
</evidence>
<sequence length="57" mass="6780">MEKQAWNGIAVIKNFLDNKKVDNYKEIVAKIISTFHAMKINILLKIHFLHLNFFHQI</sequence>